<dbReference type="Proteomes" id="UP000317169">
    <property type="component" value="Unassembled WGS sequence"/>
</dbReference>
<feature type="signal peptide" evidence="1">
    <location>
        <begin position="1"/>
        <end position="20"/>
    </location>
</feature>
<accession>A0A507ZNT0</accession>
<reference evidence="2 3" key="1">
    <citation type="submission" date="2019-06" db="EMBL/GenBank/DDBJ databases">
        <title>Flavibacter putida gen. nov., sp. nov., a novel marine bacterium of the family Flavobacteriaceae isolated from coastal seawater.</title>
        <authorList>
            <person name="Feng X."/>
        </authorList>
    </citation>
    <scope>NUCLEOTIDE SEQUENCE [LARGE SCALE GENOMIC DNA]</scope>
    <source>
        <strain evidence="2 3">PLHSN227</strain>
    </source>
</reference>
<name>A0A507ZNT0_9FLAO</name>
<organism evidence="2 3">
    <name type="scientific">Haloflavibacter putidus</name>
    <dbReference type="NCBI Taxonomy" id="2576776"/>
    <lineage>
        <taxon>Bacteria</taxon>
        <taxon>Pseudomonadati</taxon>
        <taxon>Bacteroidota</taxon>
        <taxon>Flavobacteriia</taxon>
        <taxon>Flavobacteriales</taxon>
        <taxon>Flavobacteriaceae</taxon>
        <taxon>Haloflavibacter</taxon>
    </lineage>
</organism>
<proteinExistence type="predicted"/>
<keyword evidence="3" id="KW-1185">Reference proteome</keyword>
<gene>
    <name evidence="2" type="ORF">FKR84_08335</name>
</gene>
<dbReference type="OrthoDB" id="978267at2"/>
<feature type="chain" id="PRO_5021298389" description="Outer membrane protein beta-barrel domain-containing protein" evidence="1">
    <location>
        <begin position="21"/>
        <end position="203"/>
    </location>
</feature>
<evidence type="ECO:0008006" key="4">
    <source>
        <dbReference type="Google" id="ProtNLM"/>
    </source>
</evidence>
<evidence type="ECO:0000256" key="1">
    <source>
        <dbReference type="SAM" id="SignalP"/>
    </source>
</evidence>
<evidence type="ECO:0000313" key="3">
    <source>
        <dbReference type="Proteomes" id="UP000317169"/>
    </source>
</evidence>
<evidence type="ECO:0000313" key="2">
    <source>
        <dbReference type="EMBL" id="TQD38647.1"/>
    </source>
</evidence>
<comment type="caution">
    <text evidence="2">The sequence shown here is derived from an EMBL/GenBank/DDBJ whole genome shotgun (WGS) entry which is preliminary data.</text>
</comment>
<dbReference type="AlphaFoldDB" id="A0A507ZNT0"/>
<dbReference type="RefSeq" id="WP_141421842.1">
    <property type="nucleotide sequence ID" value="NZ_VIAR01000007.1"/>
</dbReference>
<sequence length="203" mass="23356">MYKKILLLVILVVALQNLNAQFSKNHTIYATTAANFGNYLGADLNLNYVYKEKYSVKLGYTPNIREADNTPADYTGGLTDLLFFEFFKPYDELHSFNLSVGRIYKLNKKGSIRLNLSAGIGVVHLKEPTNWQPVEDPDFLGNNYTYDFKEYNTFNFVFNPKIEFPFTRYYGVSLSPMVQINKDRVYFGIGIGQMFGVLRSKKQ</sequence>
<keyword evidence="1" id="KW-0732">Signal</keyword>
<protein>
    <recommendedName>
        <fullName evidence="4">Outer membrane protein beta-barrel domain-containing protein</fullName>
    </recommendedName>
</protein>
<dbReference type="EMBL" id="VIAR01000007">
    <property type="protein sequence ID" value="TQD38647.1"/>
    <property type="molecule type" value="Genomic_DNA"/>
</dbReference>